<dbReference type="PROSITE" id="PS50011">
    <property type="entry name" value="PROTEIN_KINASE_DOM"/>
    <property type="match status" value="1"/>
</dbReference>
<keyword evidence="14" id="KW-1185">Reference proteome</keyword>
<protein>
    <recommendedName>
        <fullName evidence="1">non-specific serine/threonine protein kinase</fullName>
        <ecNumber evidence="1">2.7.11.1</ecNumber>
    </recommendedName>
    <alternativeName>
        <fullName evidence="9">Halotolerance protein 4</fullName>
    </alternativeName>
</protein>
<evidence type="ECO:0000259" key="12">
    <source>
        <dbReference type="PROSITE" id="PS50011"/>
    </source>
</evidence>
<dbReference type="GO" id="GO:0004674">
    <property type="term" value="F:protein serine/threonine kinase activity"/>
    <property type="evidence" value="ECO:0007669"/>
    <property type="project" value="UniProtKB-KW"/>
</dbReference>
<dbReference type="GO" id="GO:1903329">
    <property type="term" value="P:regulation of iron-sulfur cluster assembly"/>
    <property type="evidence" value="ECO:0007669"/>
    <property type="project" value="EnsemblFungi"/>
</dbReference>
<dbReference type="Pfam" id="PF00069">
    <property type="entry name" value="Pkinase"/>
    <property type="match status" value="1"/>
</dbReference>
<dbReference type="eggNOG" id="KOG0590">
    <property type="taxonomic scope" value="Eukaryota"/>
</dbReference>
<evidence type="ECO:0000256" key="10">
    <source>
        <dbReference type="PROSITE-ProRule" id="PRU10141"/>
    </source>
</evidence>
<comment type="catalytic activity">
    <reaction evidence="8">
        <text>L-seryl-[protein] + ATP = O-phospho-L-seryl-[protein] + ADP + H(+)</text>
        <dbReference type="Rhea" id="RHEA:17989"/>
        <dbReference type="Rhea" id="RHEA-COMP:9863"/>
        <dbReference type="Rhea" id="RHEA-COMP:11604"/>
        <dbReference type="ChEBI" id="CHEBI:15378"/>
        <dbReference type="ChEBI" id="CHEBI:29999"/>
        <dbReference type="ChEBI" id="CHEBI:30616"/>
        <dbReference type="ChEBI" id="CHEBI:83421"/>
        <dbReference type="ChEBI" id="CHEBI:456216"/>
        <dbReference type="EC" id="2.7.11.1"/>
    </reaction>
</comment>
<keyword evidence="2" id="KW-0723">Serine/threonine-protein kinase</keyword>
<keyword evidence="3" id="KW-0808">Transferase</keyword>
<dbReference type="PROSITE" id="PS00108">
    <property type="entry name" value="PROTEIN_KINASE_ST"/>
    <property type="match status" value="1"/>
</dbReference>
<dbReference type="EMBL" id="HE612870">
    <property type="protein sequence ID" value="CCE66072.1"/>
    <property type="molecule type" value="Genomic_DNA"/>
</dbReference>
<feature type="binding site" evidence="10">
    <location>
        <position position="419"/>
    </location>
    <ligand>
        <name>ATP</name>
        <dbReference type="ChEBI" id="CHEBI:30616"/>
    </ligand>
</feature>
<gene>
    <name evidence="13" type="primary">TPHA0O01030</name>
    <name evidence="13" type="ordered locus">TPHA_0O01030</name>
</gene>
<accession>G8C1P4</accession>
<evidence type="ECO:0000256" key="8">
    <source>
        <dbReference type="ARBA" id="ARBA00048679"/>
    </source>
</evidence>
<evidence type="ECO:0000256" key="3">
    <source>
        <dbReference type="ARBA" id="ARBA00022679"/>
    </source>
</evidence>
<proteinExistence type="predicted"/>
<dbReference type="Proteomes" id="UP000005666">
    <property type="component" value="Chromosome 15"/>
</dbReference>
<sequence length="671" mass="74324">MSNSTVSRRHTLPKKIVSLFSSKTSHNTNNDDDVVQKRNVSDVVSKNSVNSTSKQSIGSPAAQRHKKIDANLVSPVSSITSSFSGLSLNATPNNNNANITIHVDKYNSTSNSTLNSNNSTTHTNNNSNVNSNAILSQNSRSRQNNDKIVSNSNLSSTTNVELKLNKNPERMSSNHSQSGNSIKTSTTPAQSSSNLNLEAVTSNVDHVSLNSSSNSQTQQPTATQTTKRFVLHENGSHTHSLKATRRQEKLRNMLKNILGSSDEKIRGQAKSAVPEIMKDTKNFVTTEDPNPPTLLAGLVKQVEIMKKDTSSTNLQNSNNSVNPTQSYSSLTTISSHQSDIIPFSGASYGGDKIIYKNQFPTDYQDEFIKSFMNKKDSLSFGEKYGRCQEVIGKGAFGVVKLCHKKDPNNSKNEIVYAVKEFKRTSTEPIEKYSKRLIAEFCISSSLRHTNIIDAFDLFQDANGDYREVLEYCSGGDLFTLIIAAGKLEVAEADCFFKQLIRGVSYMHGVGVCHRDLKPENLLLTASGVLKITDFGNAECFKIAWEKDIHLSAGVCGSSPYIAPEEFIKEEFDPRPVDIWACGVIYMAMTTGRQLWSSATRDDIFFCKYYKSRKETGKFTPIESLQRTQCRNVIYSMLDPNPTGRLTPKQILQTEWGRDIKCCNEGLPKKLA</sequence>
<dbReference type="GO" id="GO:0045807">
    <property type="term" value="P:positive regulation of endocytosis"/>
    <property type="evidence" value="ECO:0007669"/>
    <property type="project" value="EnsemblFungi"/>
</dbReference>
<dbReference type="InterPro" id="IPR000719">
    <property type="entry name" value="Prot_kinase_dom"/>
</dbReference>
<dbReference type="PANTHER" id="PTHR24343">
    <property type="entry name" value="SERINE/THREONINE KINASE"/>
    <property type="match status" value="1"/>
</dbReference>
<dbReference type="FunFam" id="1.10.510.10:FF:000183">
    <property type="entry name" value="Serine/threonine-protein kinase hal4"/>
    <property type="match status" value="1"/>
</dbReference>
<dbReference type="SUPFAM" id="SSF56112">
    <property type="entry name" value="Protein kinase-like (PK-like)"/>
    <property type="match status" value="1"/>
</dbReference>
<evidence type="ECO:0000256" key="1">
    <source>
        <dbReference type="ARBA" id="ARBA00012513"/>
    </source>
</evidence>
<feature type="compositionally biased region" description="Polar residues" evidence="11">
    <location>
        <begin position="170"/>
        <end position="193"/>
    </location>
</feature>
<dbReference type="EC" id="2.7.11.1" evidence="1"/>
<reference evidence="13 14" key="1">
    <citation type="journal article" date="2011" name="Proc. Natl. Acad. Sci. U.S.A.">
        <title>Evolutionary erosion of yeast sex chromosomes by mating-type switching accidents.</title>
        <authorList>
            <person name="Gordon J.L."/>
            <person name="Armisen D."/>
            <person name="Proux-Wera E."/>
            <person name="Oheigeartaigh S.S."/>
            <person name="Byrne K.P."/>
            <person name="Wolfe K.H."/>
        </authorList>
    </citation>
    <scope>NUCLEOTIDE SEQUENCE [LARGE SCALE GENOMIC DNA]</scope>
    <source>
        <strain evidence="14">ATCC 24235 / CBS 4417 / NBRC 1672 / NRRL Y-8282 / UCD 70-5</strain>
    </source>
</reference>
<dbReference type="GeneID" id="11530572"/>
<evidence type="ECO:0000256" key="4">
    <source>
        <dbReference type="ARBA" id="ARBA00022741"/>
    </source>
</evidence>
<feature type="region of interest" description="Disordered" evidence="11">
    <location>
        <begin position="43"/>
        <end position="64"/>
    </location>
</feature>
<dbReference type="STRING" id="1071381.G8C1P4"/>
<dbReference type="GO" id="GO:0008104">
    <property type="term" value="P:intracellular protein localization"/>
    <property type="evidence" value="ECO:0007669"/>
    <property type="project" value="EnsemblFungi"/>
</dbReference>
<evidence type="ECO:0000256" key="9">
    <source>
        <dbReference type="ARBA" id="ARBA00078109"/>
    </source>
</evidence>
<dbReference type="GO" id="GO:0030003">
    <property type="term" value="P:intracellular monoatomic cation homeostasis"/>
    <property type="evidence" value="ECO:0007669"/>
    <property type="project" value="EnsemblFungi"/>
</dbReference>
<feature type="compositionally biased region" description="Low complexity" evidence="11">
    <location>
        <begin position="110"/>
        <end position="132"/>
    </location>
</feature>
<dbReference type="InterPro" id="IPR011009">
    <property type="entry name" value="Kinase-like_dom_sf"/>
</dbReference>
<comment type="catalytic activity">
    <reaction evidence="7">
        <text>L-threonyl-[protein] + ATP = O-phospho-L-threonyl-[protein] + ADP + H(+)</text>
        <dbReference type="Rhea" id="RHEA:46608"/>
        <dbReference type="Rhea" id="RHEA-COMP:11060"/>
        <dbReference type="Rhea" id="RHEA-COMP:11605"/>
        <dbReference type="ChEBI" id="CHEBI:15378"/>
        <dbReference type="ChEBI" id="CHEBI:30013"/>
        <dbReference type="ChEBI" id="CHEBI:30616"/>
        <dbReference type="ChEBI" id="CHEBI:61977"/>
        <dbReference type="ChEBI" id="CHEBI:456216"/>
        <dbReference type="EC" id="2.7.11.1"/>
    </reaction>
</comment>
<feature type="region of interest" description="Disordered" evidence="11">
    <location>
        <begin position="110"/>
        <end position="193"/>
    </location>
</feature>
<feature type="domain" description="Protein kinase" evidence="12">
    <location>
        <begin position="385"/>
        <end position="656"/>
    </location>
</feature>
<evidence type="ECO:0000256" key="11">
    <source>
        <dbReference type="SAM" id="MobiDB-lite"/>
    </source>
</evidence>
<evidence type="ECO:0000256" key="6">
    <source>
        <dbReference type="ARBA" id="ARBA00022840"/>
    </source>
</evidence>
<organism evidence="13 14">
    <name type="scientific">Tetrapisispora phaffii (strain ATCC 24235 / CBS 4417 / NBRC 1672 / NRRL Y-8282 / UCD 70-5)</name>
    <name type="common">Yeast</name>
    <name type="synonym">Fabospora phaffii</name>
    <dbReference type="NCBI Taxonomy" id="1071381"/>
    <lineage>
        <taxon>Eukaryota</taxon>
        <taxon>Fungi</taxon>
        <taxon>Dikarya</taxon>
        <taxon>Ascomycota</taxon>
        <taxon>Saccharomycotina</taxon>
        <taxon>Saccharomycetes</taxon>
        <taxon>Saccharomycetales</taxon>
        <taxon>Saccharomycetaceae</taxon>
        <taxon>Tetrapisispora</taxon>
    </lineage>
</organism>
<evidence type="ECO:0000313" key="14">
    <source>
        <dbReference type="Proteomes" id="UP000005666"/>
    </source>
</evidence>
<dbReference type="GO" id="GO:0005739">
    <property type="term" value="C:mitochondrion"/>
    <property type="evidence" value="ECO:0007669"/>
    <property type="project" value="EnsemblFungi"/>
</dbReference>
<keyword evidence="4 10" id="KW-0547">Nucleotide-binding</keyword>
<feature type="compositionally biased region" description="Polar residues" evidence="11">
    <location>
        <begin position="133"/>
        <end position="149"/>
    </location>
</feature>
<dbReference type="GO" id="GO:0005829">
    <property type="term" value="C:cytosol"/>
    <property type="evidence" value="ECO:0007669"/>
    <property type="project" value="TreeGrafter"/>
</dbReference>
<keyword evidence="6 10" id="KW-0067">ATP-binding</keyword>
<dbReference type="PANTHER" id="PTHR24343:SF558">
    <property type="entry name" value="PROTEIN KINASE DOMAIN-CONTAINING PROTEIN"/>
    <property type="match status" value="1"/>
</dbReference>
<dbReference type="SMART" id="SM00220">
    <property type="entry name" value="S_TKc"/>
    <property type="match status" value="1"/>
</dbReference>
<name>G8C1P4_TETPH</name>
<dbReference type="Gene3D" id="1.10.510.10">
    <property type="entry name" value="Transferase(Phosphotransferase) domain 1"/>
    <property type="match status" value="1"/>
</dbReference>
<dbReference type="InterPro" id="IPR008271">
    <property type="entry name" value="Ser/Thr_kinase_AS"/>
</dbReference>
<evidence type="ECO:0000256" key="5">
    <source>
        <dbReference type="ARBA" id="ARBA00022777"/>
    </source>
</evidence>
<evidence type="ECO:0000256" key="2">
    <source>
        <dbReference type="ARBA" id="ARBA00022527"/>
    </source>
</evidence>
<feature type="compositionally biased region" description="Low complexity" evidence="11">
    <location>
        <begin position="150"/>
        <end position="159"/>
    </location>
</feature>
<dbReference type="GO" id="GO:0005524">
    <property type="term" value="F:ATP binding"/>
    <property type="evidence" value="ECO:0007669"/>
    <property type="project" value="UniProtKB-UniRule"/>
</dbReference>
<dbReference type="PROSITE" id="PS00107">
    <property type="entry name" value="PROTEIN_KINASE_ATP"/>
    <property type="match status" value="1"/>
</dbReference>
<dbReference type="InterPro" id="IPR017441">
    <property type="entry name" value="Protein_kinase_ATP_BS"/>
</dbReference>
<evidence type="ECO:0000313" key="13">
    <source>
        <dbReference type="EMBL" id="CCE66072.1"/>
    </source>
</evidence>
<dbReference type="GO" id="GO:0000082">
    <property type="term" value="P:G1/S transition of mitotic cell cycle"/>
    <property type="evidence" value="ECO:0007669"/>
    <property type="project" value="EnsemblFungi"/>
</dbReference>
<dbReference type="OMA" id="KHAEVEP"/>
<dbReference type="GO" id="GO:0009249">
    <property type="term" value="P:protein lipoylation"/>
    <property type="evidence" value="ECO:0007669"/>
    <property type="project" value="EnsemblFungi"/>
</dbReference>
<dbReference type="AlphaFoldDB" id="G8C1P4"/>
<dbReference type="CDD" id="cd13994">
    <property type="entry name" value="STKc_HAL4_like"/>
    <property type="match status" value="1"/>
</dbReference>
<dbReference type="RefSeq" id="XP_003688506.1">
    <property type="nucleotide sequence ID" value="XM_003688458.1"/>
</dbReference>
<feature type="compositionally biased region" description="Low complexity" evidence="11">
    <location>
        <begin position="43"/>
        <end position="56"/>
    </location>
</feature>
<dbReference type="HOGENOM" id="CLU_000288_127_1_1"/>
<dbReference type="KEGG" id="tpf:TPHA_0O01030"/>
<evidence type="ECO:0000256" key="7">
    <source>
        <dbReference type="ARBA" id="ARBA00047899"/>
    </source>
</evidence>
<keyword evidence="5" id="KW-0418">Kinase</keyword>
<dbReference type="OrthoDB" id="6513151at2759"/>